<name>A0A3E0UGU5_9GAMM</name>
<gene>
    <name evidence="1" type="ORF">DXX92_10965</name>
</gene>
<proteinExistence type="predicted"/>
<dbReference type="EMBL" id="QUOV01000001">
    <property type="protein sequence ID" value="REL35817.1"/>
    <property type="molecule type" value="Genomic_DNA"/>
</dbReference>
<organism evidence="1 2">
    <name type="scientific">Thalassotalea euphylliae</name>
    <dbReference type="NCBI Taxonomy" id="1655234"/>
    <lineage>
        <taxon>Bacteria</taxon>
        <taxon>Pseudomonadati</taxon>
        <taxon>Pseudomonadota</taxon>
        <taxon>Gammaproteobacteria</taxon>
        <taxon>Alteromonadales</taxon>
        <taxon>Colwelliaceae</taxon>
        <taxon>Thalassotalea</taxon>
    </lineage>
</organism>
<dbReference type="Proteomes" id="UP000256999">
    <property type="component" value="Unassembled WGS sequence"/>
</dbReference>
<dbReference type="SUPFAM" id="SSF53474">
    <property type="entry name" value="alpha/beta-Hydrolases"/>
    <property type="match status" value="1"/>
</dbReference>
<comment type="caution">
    <text evidence="1">The sequence shown here is derived from an EMBL/GenBank/DDBJ whole genome shotgun (WGS) entry which is preliminary data.</text>
</comment>
<sequence length="209" mass="23195">MQVTIVLVSDIFGRTPAFEALANSLADITGSQTVLFDPYQGEKLNFTDEQAAYQYFSQHIGVETYADMLVKFLTSLNQDELAKPLTVLGFSVGASAAWLLACHSNNTGLLFDYNLPEIGRFIGIYGGQIRNYSALAPDVETRLIFPQSESHFDVTALTEKLATKENVTAYQVPYSHGYLNQCSTNFDSKGYQEFLSGFRCLSKTDKTSF</sequence>
<dbReference type="Gene3D" id="3.40.50.1820">
    <property type="entry name" value="alpha/beta hydrolase"/>
    <property type="match status" value="1"/>
</dbReference>
<evidence type="ECO:0008006" key="3">
    <source>
        <dbReference type="Google" id="ProtNLM"/>
    </source>
</evidence>
<dbReference type="InterPro" id="IPR051049">
    <property type="entry name" value="Dienelactone_hydrolase-like"/>
</dbReference>
<dbReference type="AlphaFoldDB" id="A0A3E0UGU5"/>
<protein>
    <recommendedName>
        <fullName evidence="3">Dienelactone hydrolase domain-containing protein</fullName>
    </recommendedName>
</protein>
<evidence type="ECO:0000313" key="1">
    <source>
        <dbReference type="EMBL" id="REL35817.1"/>
    </source>
</evidence>
<dbReference type="InterPro" id="IPR029058">
    <property type="entry name" value="AB_hydrolase_fold"/>
</dbReference>
<dbReference type="PANTHER" id="PTHR46623:SF6">
    <property type="entry name" value="ALPHA_BETA-HYDROLASES SUPERFAMILY PROTEIN"/>
    <property type="match status" value="1"/>
</dbReference>
<reference evidence="1 2" key="1">
    <citation type="submission" date="2018-08" db="EMBL/GenBank/DDBJ databases">
        <title>Thalassotalea euphylliae genome.</title>
        <authorList>
            <person name="Summers S."/>
            <person name="Rice S.A."/>
            <person name="Freckelton M.L."/>
            <person name="Nedved B.T."/>
            <person name="Hadfield M.G."/>
        </authorList>
    </citation>
    <scope>NUCLEOTIDE SEQUENCE [LARGE SCALE GENOMIC DNA]</scope>
    <source>
        <strain evidence="1 2">H2</strain>
    </source>
</reference>
<accession>A0A3E0UGU5</accession>
<dbReference type="PANTHER" id="PTHR46623">
    <property type="entry name" value="CARBOXYMETHYLENEBUTENOLIDASE-RELATED"/>
    <property type="match status" value="1"/>
</dbReference>
<evidence type="ECO:0000313" key="2">
    <source>
        <dbReference type="Proteomes" id="UP000256999"/>
    </source>
</evidence>